<dbReference type="FunFam" id="2.10.25.10:FF:000064">
    <property type="entry name" value="Delta-like protein"/>
    <property type="match status" value="1"/>
</dbReference>
<dbReference type="PROSITE" id="PS50026">
    <property type="entry name" value="EGF_3"/>
    <property type="match status" value="1"/>
</dbReference>
<dbReference type="InterPro" id="IPR001881">
    <property type="entry name" value="EGF-like_Ca-bd_dom"/>
</dbReference>
<dbReference type="OrthoDB" id="283575at2759"/>
<dbReference type="InterPro" id="IPR051022">
    <property type="entry name" value="Notch_Cell-Fate_Det"/>
</dbReference>
<evidence type="ECO:0000259" key="5">
    <source>
        <dbReference type="PROSITE" id="PS50026"/>
    </source>
</evidence>
<proteinExistence type="predicted"/>
<dbReference type="EMBL" id="MUJZ01048855">
    <property type="protein sequence ID" value="OTF74055.1"/>
    <property type="molecule type" value="Genomic_DNA"/>
</dbReference>
<feature type="disulfide bond" evidence="4">
    <location>
        <begin position="69"/>
        <end position="78"/>
    </location>
</feature>
<dbReference type="PANTHER" id="PTHR24049">
    <property type="entry name" value="CRUMBS FAMILY MEMBER"/>
    <property type="match status" value="1"/>
</dbReference>
<organism evidence="6 7">
    <name type="scientific">Euroglyphus maynei</name>
    <name type="common">Mayne's house dust mite</name>
    <dbReference type="NCBI Taxonomy" id="6958"/>
    <lineage>
        <taxon>Eukaryota</taxon>
        <taxon>Metazoa</taxon>
        <taxon>Ecdysozoa</taxon>
        <taxon>Arthropoda</taxon>
        <taxon>Chelicerata</taxon>
        <taxon>Arachnida</taxon>
        <taxon>Acari</taxon>
        <taxon>Acariformes</taxon>
        <taxon>Sarcoptiformes</taxon>
        <taxon>Astigmata</taxon>
        <taxon>Psoroptidia</taxon>
        <taxon>Analgoidea</taxon>
        <taxon>Pyroglyphidae</taxon>
        <taxon>Pyroglyphinae</taxon>
        <taxon>Euroglyphus</taxon>
    </lineage>
</organism>
<name>A0A1Y3B429_EURMA</name>
<dbReference type="Gene3D" id="2.10.25.10">
    <property type="entry name" value="Laminin"/>
    <property type="match status" value="2"/>
</dbReference>
<dbReference type="PROSITE" id="PS00010">
    <property type="entry name" value="ASX_HYDROXYL"/>
    <property type="match status" value="1"/>
</dbReference>
<evidence type="ECO:0000256" key="2">
    <source>
        <dbReference type="ARBA" id="ARBA00022737"/>
    </source>
</evidence>
<gene>
    <name evidence="6" type="ORF">BLA29_011096</name>
</gene>
<dbReference type="Pfam" id="PF21700">
    <property type="entry name" value="EGF_DL_JAG"/>
    <property type="match status" value="1"/>
</dbReference>
<reference evidence="6 7" key="1">
    <citation type="submission" date="2017-03" db="EMBL/GenBank/DDBJ databases">
        <title>Genome Survey of Euroglyphus maynei.</title>
        <authorList>
            <person name="Arlian L.G."/>
            <person name="Morgan M.S."/>
            <person name="Rider S.D."/>
        </authorList>
    </citation>
    <scope>NUCLEOTIDE SEQUENCE [LARGE SCALE GENOMIC DNA]</scope>
    <source>
        <strain evidence="6">Arlian Lab</strain>
        <tissue evidence="6">Whole body</tissue>
    </source>
</reference>
<dbReference type="SMART" id="SM00179">
    <property type="entry name" value="EGF_CA"/>
    <property type="match status" value="1"/>
</dbReference>
<dbReference type="Proteomes" id="UP000194236">
    <property type="component" value="Unassembled WGS sequence"/>
</dbReference>
<protein>
    <recommendedName>
        <fullName evidence="5">EGF-like domain-containing protein</fullName>
    </recommendedName>
</protein>
<dbReference type="CDD" id="cd00054">
    <property type="entry name" value="EGF_CA"/>
    <property type="match status" value="1"/>
</dbReference>
<dbReference type="SUPFAM" id="SSF57196">
    <property type="entry name" value="EGF/Laminin"/>
    <property type="match status" value="1"/>
</dbReference>
<comment type="caution">
    <text evidence="4">Lacks conserved residue(s) required for the propagation of feature annotation.</text>
</comment>
<keyword evidence="2" id="KW-0677">Repeat</keyword>
<sequence>MGWTGDDCQQCEQYPNCKHGYCNSPMQCICKEGWGGLLCDKDLNYCTNNQPCKNGGLCTNTGESFTCQCPPGFIGEYCEKELDSCEHSPCHNGGTCKFYYPFNTYPIYNQ</sequence>
<dbReference type="InterPro" id="IPR000152">
    <property type="entry name" value="EGF-type_Asp/Asn_hydroxyl_site"/>
</dbReference>
<evidence type="ECO:0000256" key="4">
    <source>
        <dbReference type="PROSITE-ProRule" id="PRU00076"/>
    </source>
</evidence>
<dbReference type="GO" id="GO:0005509">
    <property type="term" value="F:calcium ion binding"/>
    <property type="evidence" value="ECO:0007669"/>
    <property type="project" value="InterPro"/>
</dbReference>
<dbReference type="PROSITE" id="PS00022">
    <property type="entry name" value="EGF_1"/>
    <property type="match status" value="1"/>
</dbReference>
<dbReference type="Pfam" id="PF00008">
    <property type="entry name" value="EGF"/>
    <property type="match status" value="1"/>
</dbReference>
<accession>A0A1Y3B429</accession>
<keyword evidence="3 4" id="KW-1015">Disulfide bond</keyword>
<dbReference type="PROSITE" id="PS01186">
    <property type="entry name" value="EGF_2"/>
    <property type="match status" value="1"/>
</dbReference>
<evidence type="ECO:0000313" key="6">
    <source>
        <dbReference type="EMBL" id="OTF74055.1"/>
    </source>
</evidence>
<evidence type="ECO:0000256" key="3">
    <source>
        <dbReference type="ARBA" id="ARBA00023157"/>
    </source>
</evidence>
<keyword evidence="1 4" id="KW-0245">EGF-like domain</keyword>
<evidence type="ECO:0000313" key="7">
    <source>
        <dbReference type="Proteomes" id="UP000194236"/>
    </source>
</evidence>
<comment type="caution">
    <text evidence="6">The sequence shown here is derived from an EMBL/GenBank/DDBJ whole genome shotgun (WGS) entry which is preliminary data.</text>
</comment>
<dbReference type="InterPro" id="IPR000742">
    <property type="entry name" value="EGF"/>
</dbReference>
<feature type="domain" description="EGF-like" evidence="5">
    <location>
        <begin position="42"/>
        <end position="79"/>
    </location>
</feature>
<dbReference type="SMART" id="SM00181">
    <property type="entry name" value="EGF"/>
    <property type="match status" value="2"/>
</dbReference>
<dbReference type="AlphaFoldDB" id="A0A1Y3B429"/>
<keyword evidence="7" id="KW-1185">Reference proteome</keyword>
<evidence type="ECO:0000256" key="1">
    <source>
        <dbReference type="ARBA" id="ARBA00022536"/>
    </source>
</evidence>